<evidence type="ECO:0000256" key="7">
    <source>
        <dbReference type="ARBA" id="ARBA00023136"/>
    </source>
</evidence>
<evidence type="ECO:0000256" key="9">
    <source>
        <dbReference type="SAM" id="Phobius"/>
    </source>
</evidence>
<feature type="transmembrane region" description="Helical" evidence="9">
    <location>
        <begin position="57"/>
        <end position="79"/>
    </location>
</feature>
<evidence type="ECO:0000313" key="10">
    <source>
        <dbReference type="EMBL" id="MEQ7848063.1"/>
    </source>
</evidence>
<dbReference type="RefSeq" id="WP_349804852.1">
    <property type="nucleotide sequence ID" value="NZ_JBEGDP010000013.1"/>
</dbReference>
<sequence length="238" mass="24844">MSSVGLTFVGAALFVNGLLLLGRIDAKGAGVFNLFVGALQTAIPFFLIATADTPDEILGAAGIFLFGFTYLYVGICNLAGYASTGVGWYSLWVAVMALGFGVVNIVRFDDTPTGLLWLQWAVLWTLFFLVLALGRERLTALTGWFTLILAFTTCTVPGFLLLLGEWGRVPTWAVLASIAATVVALVPLSRVGLADPAASTSQPPEPPEPAEPAGASGELGVDATGGIPGRRRAEPAAV</sequence>
<dbReference type="InterPro" id="IPR003211">
    <property type="entry name" value="AmiSUreI_transpt"/>
</dbReference>
<proteinExistence type="inferred from homology"/>
<keyword evidence="3" id="KW-0813">Transport</keyword>
<feature type="transmembrane region" description="Helical" evidence="9">
    <location>
        <begin position="6"/>
        <end position="24"/>
    </location>
</feature>
<feature type="region of interest" description="Disordered" evidence="8">
    <location>
        <begin position="196"/>
        <end position="238"/>
    </location>
</feature>
<keyword evidence="6 9" id="KW-1133">Transmembrane helix</keyword>
<gene>
    <name evidence="10" type="ORF">V6R90_12330</name>
</gene>
<evidence type="ECO:0000256" key="3">
    <source>
        <dbReference type="ARBA" id="ARBA00022448"/>
    </source>
</evidence>
<feature type="transmembrane region" description="Helical" evidence="9">
    <location>
        <begin position="86"/>
        <end position="108"/>
    </location>
</feature>
<reference evidence="10 11" key="1">
    <citation type="submission" date="2024-02" db="EMBL/GenBank/DDBJ databases">
        <title>Full genome sequence of Nocardioides kribbensis.</title>
        <authorList>
            <person name="Poletto B.L."/>
            <person name="Silva G."/>
            <person name="Galante D."/>
            <person name="Campos K.R."/>
            <person name="Santos M.B.N."/>
            <person name="Sacchi C.T."/>
        </authorList>
    </citation>
    <scope>NUCLEOTIDE SEQUENCE [LARGE SCALE GENOMIC DNA]</scope>
    <source>
        <strain evidence="10 11">O4R</strain>
    </source>
</reference>
<dbReference type="CDD" id="cd13429">
    <property type="entry name" value="UreI_AmiS_like_2"/>
    <property type="match status" value="1"/>
</dbReference>
<accession>A0ABV1NZZ8</accession>
<evidence type="ECO:0000256" key="6">
    <source>
        <dbReference type="ARBA" id="ARBA00022989"/>
    </source>
</evidence>
<keyword evidence="5 9" id="KW-0812">Transmembrane</keyword>
<dbReference type="EMBL" id="JBEGDP010000013">
    <property type="protein sequence ID" value="MEQ7848063.1"/>
    <property type="molecule type" value="Genomic_DNA"/>
</dbReference>
<feature type="transmembrane region" description="Helical" evidence="9">
    <location>
        <begin position="31"/>
        <end position="51"/>
    </location>
</feature>
<evidence type="ECO:0000256" key="1">
    <source>
        <dbReference type="ARBA" id="ARBA00004651"/>
    </source>
</evidence>
<feature type="transmembrane region" description="Helical" evidence="9">
    <location>
        <begin position="169"/>
        <end position="188"/>
    </location>
</feature>
<feature type="transmembrane region" description="Helical" evidence="9">
    <location>
        <begin position="141"/>
        <end position="163"/>
    </location>
</feature>
<comment type="similarity">
    <text evidence="2">Belongs to the AmiS/UreI family.</text>
</comment>
<evidence type="ECO:0000256" key="8">
    <source>
        <dbReference type="SAM" id="MobiDB-lite"/>
    </source>
</evidence>
<comment type="caution">
    <text evidence="10">The sequence shown here is derived from an EMBL/GenBank/DDBJ whole genome shotgun (WGS) entry which is preliminary data.</text>
</comment>
<evidence type="ECO:0000256" key="4">
    <source>
        <dbReference type="ARBA" id="ARBA00022475"/>
    </source>
</evidence>
<protein>
    <submittedName>
        <fullName evidence="10">AmiS/UreI family transporter</fullName>
    </submittedName>
</protein>
<feature type="transmembrane region" description="Helical" evidence="9">
    <location>
        <begin position="114"/>
        <end position="134"/>
    </location>
</feature>
<name>A0ABV1NZZ8_9ACTN</name>
<dbReference type="InterPro" id="IPR038523">
    <property type="entry name" value="AmiSUreI_transpt_sf"/>
</dbReference>
<dbReference type="Gene3D" id="1.25.40.600">
    <property type="match status" value="1"/>
</dbReference>
<keyword evidence="4" id="KW-1003">Cell membrane</keyword>
<keyword evidence="11" id="KW-1185">Reference proteome</keyword>
<organism evidence="10 11">
    <name type="scientific">Nocardioides kribbensis</name>
    <dbReference type="NCBI Taxonomy" id="305517"/>
    <lineage>
        <taxon>Bacteria</taxon>
        <taxon>Bacillati</taxon>
        <taxon>Actinomycetota</taxon>
        <taxon>Actinomycetes</taxon>
        <taxon>Propionibacteriales</taxon>
        <taxon>Nocardioidaceae</taxon>
        <taxon>Nocardioides</taxon>
    </lineage>
</organism>
<keyword evidence="7 9" id="KW-0472">Membrane</keyword>
<comment type="subcellular location">
    <subcellularLocation>
        <location evidence="1">Cell membrane</location>
        <topology evidence="1">Multi-pass membrane protein</topology>
    </subcellularLocation>
</comment>
<dbReference type="Pfam" id="PF02293">
    <property type="entry name" value="AmiS_UreI"/>
    <property type="match status" value="1"/>
</dbReference>
<evidence type="ECO:0000256" key="5">
    <source>
        <dbReference type="ARBA" id="ARBA00022692"/>
    </source>
</evidence>
<dbReference type="Proteomes" id="UP001482520">
    <property type="component" value="Unassembled WGS sequence"/>
</dbReference>
<evidence type="ECO:0000256" key="2">
    <source>
        <dbReference type="ARBA" id="ARBA00010068"/>
    </source>
</evidence>
<evidence type="ECO:0000313" key="11">
    <source>
        <dbReference type="Proteomes" id="UP001482520"/>
    </source>
</evidence>